<dbReference type="InterPro" id="IPR015943">
    <property type="entry name" value="WD40/YVTN_repeat-like_dom_sf"/>
</dbReference>
<protein>
    <recommendedName>
        <fullName evidence="2">SMP-30/Gluconolactonase/LRE-like region domain-containing protein</fullName>
    </recommendedName>
</protein>
<dbReference type="Pfam" id="PF08450">
    <property type="entry name" value="SGL"/>
    <property type="match status" value="1"/>
</dbReference>
<accession>A0A2S2DY33</accession>
<keyword evidence="4" id="KW-1185">Reference proteome</keyword>
<organism evidence="3 4">
    <name type="scientific">Aquirufa nivalisilvae</name>
    <dbReference type="NCBI Taxonomy" id="2516557"/>
    <lineage>
        <taxon>Bacteria</taxon>
        <taxon>Pseudomonadati</taxon>
        <taxon>Bacteroidota</taxon>
        <taxon>Cytophagia</taxon>
        <taxon>Cytophagales</taxon>
        <taxon>Flectobacillaceae</taxon>
        <taxon>Aquirufa</taxon>
    </lineage>
</organism>
<dbReference type="NCBIfam" id="TIGR02276">
    <property type="entry name" value="beta_rpt_yvtn"/>
    <property type="match status" value="1"/>
</dbReference>
<dbReference type="EMBL" id="CP029346">
    <property type="protein sequence ID" value="AWL10308.1"/>
    <property type="molecule type" value="Genomic_DNA"/>
</dbReference>
<dbReference type="InterPro" id="IPR007312">
    <property type="entry name" value="Phosphoesterase"/>
</dbReference>
<dbReference type="Pfam" id="PF10282">
    <property type="entry name" value="Lactonase"/>
    <property type="match status" value="1"/>
</dbReference>
<dbReference type="SUPFAM" id="SSF51004">
    <property type="entry name" value="C-terminal (heme d1) domain of cytochrome cd1-nitrite reductase"/>
    <property type="match status" value="1"/>
</dbReference>
<dbReference type="InterPro" id="IPR019405">
    <property type="entry name" value="Lactonase_7-beta_prop"/>
</dbReference>
<sequence>MDNFTKSLKNKYRIHLFKNACKLNIQNLLLMKIHFSKSLFLGLACSLIVSHTMLSQGASKLQQDLQKKRVRLPNGWKLSPHGKSLSLGDLPLNLAVSANKQWMVATNNGQSIQSLQLIDTKSNEVVHSIEVAKSWYGLAISQDNKTVYASGGNDNKVLKFEISNKQLVAKGSISLTDKAKDIISPTGMALDDERGILYVVSKDNNKLYLIDVRQNKVSDTFPLPAEGFTCLLSPKRDKLYISIWGGAQILPFNCQSKSFDKGIPVGDHPNEILLTKDGNTLFVANANDNSVSVINTRSNQVIEVLNAALFPNALEGSSTNGLALSEDEERLYISNADNNCLAVFEVENPGKSKSLGFIPVGWYPTAVKVIGQTVYVANGKGFSSFANPKGPNPMAKIQKVTYQQADNEKKAKVEYIGGLMKGTMSLFQEPSRAELAILSKAVYTNTPYNKQIELQAKGEKGNPIPTKVGGKSPIKYVFYVLKENRTYDQVLADVKGGNGDLSLLLFGEKVTPNQHKLVKDFVLLDNFYVDGEVSSDGHNWSTSAHATDYLEKTWPTGYGGRGGKYDGEGNRAIANPKNGFIWDYCKRAGVSYRTYGEFADDFKPNIPSIAGHFCPDFPSFDQKIMDTLRFNRWKKDFDALLAKNQVPQFNSLRFPNDHTEGQKLGSYTPTAFVAENDYAIGLFVEHLSKSKIWKETAVFIVEDDAQNGSDHVDAHRTTAYIAGGFVKRGFVDHTPYSTSSMLRTMELILGIPPMSQYDAAATPMYKCFTSKADISPFQHIAPQVNIFEKNVADNASARLSEKLDFSKEDAIPDLVLNQIIWKSVRGEHSEMPAPRRAAILNTKEEEGDED</sequence>
<dbReference type="InterPro" id="IPR017850">
    <property type="entry name" value="Alkaline_phosphatase_core_sf"/>
</dbReference>
<evidence type="ECO:0000313" key="3">
    <source>
        <dbReference type="EMBL" id="AWL10308.1"/>
    </source>
</evidence>
<dbReference type="Pfam" id="PF04185">
    <property type="entry name" value="Phosphoesterase"/>
    <property type="match status" value="1"/>
</dbReference>
<dbReference type="InterPro" id="IPR011048">
    <property type="entry name" value="Haem_d1_sf"/>
</dbReference>
<feature type="domain" description="SMP-30/Gluconolactonase/LRE-like region" evidence="2">
    <location>
        <begin position="109"/>
        <end position="242"/>
    </location>
</feature>
<gene>
    <name evidence="3" type="ORF">HME7025_02467</name>
</gene>
<proteinExistence type="predicted"/>
<dbReference type="KEGG" id="psez:HME7025_02467"/>
<dbReference type="Gene3D" id="3.40.720.10">
    <property type="entry name" value="Alkaline Phosphatase, subunit A"/>
    <property type="match status" value="1"/>
</dbReference>
<dbReference type="PANTHER" id="PTHR47197">
    <property type="entry name" value="PROTEIN NIRF"/>
    <property type="match status" value="1"/>
</dbReference>
<evidence type="ECO:0000256" key="1">
    <source>
        <dbReference type="ARBA" id="ARBA00022801"/>
    </source>
</evidence>
<dbReference type="PANTHER" id="PTHR47197:SF3">
    <property type="entry name" value="DIHYDRO-HEME D1 DEHYDROGENASE"/>
    <property type="match status" value="1"/>
</dbReference>
<evidence type="ECO:0000313" key="4">
    <source>
        <dbReference type="Proteomes" id="UP000245468"/>
    </source>
</evidence>
<dbReference type="SUPFAM" id="SSF53649">
    <property type="entry name" value="Alkaline phosphatase-like"/>
    <property type="match status" value="1"/>
</dbReference>
<dbReference type="InterPro" id="IPR051200">
    <property type="entry name" value="Host-pathogen_enzymatic-act"/>
</dbReference>
<dbReference type="InterPro" id="IPR011964">
    <property type="entry name" value="YVTN_b-propeller_repeat"/>
</dbReference>
<dbReference type="Proteomes" id="UP000245468">
    <property type="component" value="Chromosome"/>
</dbReference>
<evidence type="ECO:0000259" key="2">
    <source>
        <dbReference type="Pfam" id="PF08450"/>
    </source>
</evidence>
<keyword evidence="1" id="KW-0378">Hydrolase</keyword>
<dbReference type="AlphaFoldDB" id="A0A2S2DY33"/>
<dbReference type="Gene3D" id="2.130.10.10">
    <property type="entry name" value="YVTN repeat-like/Quinoprotein amine dehydrogenase"/>
    <property type="match status" value="2"/>
</dbReference>
<name>A0A2S2DY33_9BACT</name>
<dbReference type="GO" id="GO:0016788">
    <property type="term" value="F:hydrolase activity, acting on ester bonds"/>
    <property type="evidence" value="ECO:0007669"/>
    <property type="project" value="InterPro"/>
</dbReference>
<dbReference type="InterPro" id="IPR013658">
    <property type="entry name" value="SGL"/>
</dbReference>
<reference evidence="4" key="1">
    <citation type="submission" date="2018-05" db="EMBL/GenBank/DDBJ databases">
        <title>Pseudarcicella sp. HME7025 Genome sequencing and assembly.</title>
        <authorList>
            <person name="Kim H."/>
            <person name="Kang H."/>
            <person name="Joh K."/>
        </authorList>
    </citation>
    <scope>NUCLEOTIDE SEQUENCE [LARGE SCALE GENOMIC DNA]</scope>
    <source>
        <strain evidence="4">HME7025</strain>
    </source>
</reference>